<gene>
    <name evidence="2" type="ORF">FHW37_101158</name>
</gene>
<protein>
    <submittedName>
        <fullName evidence="2">Cytochrome P460</fullName>
    </submittedName>
</protein>
<dbReference type="AlphaFoldDB" id="A0A561R6Y1"/>
<evidence type="ECO:0000313" key="3">
    <source>
        <dbReference type="Proteomes" id="UP000320653"/>
    </source>
</evidence>
<dbReference type="Proteomes" id="UP000320653">
    <property type="component" value="Unassembled WGS sequence"/>
</dbReference>
<dbReference type="EMBL" id="VIWP01000001">
    <property type="protein sequence ID" value="TWF58354.1"/>
    <property type="molecule type" value="Genomic_DNA"/>
</dbReference>
<dbReference type="OrthoDB" id="9796416at2"/>
<dbReference type="Gene3D" id="3.50.70.20">
    <property type="entry name" value="Cytochrome P460"/>
    <property type="match status" value="1"/>
</dbReference>
<evidence type="ECO:0000259" key="1">
    <source>
        <dbReference type="Pfam" id="PF16694"/>
    </source>
</evidence>
<dbReference type="InterPro" id="IPR032033">
    <property type="entry name" value="Cytochrome_P460"/>
</dbReference>
<reference evidence="2 3" key="1">
    <citation type="submission" date="2019-06" db="EMBL/GenBank/DDBJ databases">
        <title>Sorghum-associated microbial communities from plants grown in Nebraska, USA.</title>
        <authorList>
            <person name="Schachtman D."/>
        </authorList>
    </citation>
    <scope>NUCLEOTIDE SEQUENCE [LARGE SCALE GENOMIC DNA]</scope>
    <source>
        <strain evidence="2 3">1225</strain>
    </source>
</reference>
<feature type="domain" description="Cytochrome P460" evidence="1">
    <location>
        <begin position="54"/>
        <end position="158"/>
    </location>
</feature>
<proteinExistence type="predicted"/>
<dbReference type="Pfam" id="PF16694">
    <property type="entry name" value="Cytochrome_P460"/>
    <property type="match status" value="1"/>
</dbReference>
<dbReference type="CDD" id="cd20716">
    <property type="entry name" value="cyt_P460_fam"/>
    <property type="match status" value="1"/>
</dbReference>
<name>A0A561R6Y1_9HYPH</name>
<comment type="caution">
    <text evidence="2">The sequence shown here is derived from an EMBL/GenBank/DDBJ whole genome shotgun (WGS) entry which is preliminary data.</text>
</comment>
<evidence type="ECO:0000313" key="2">
    <source>
        <dbReference type="EMBL" id="TWF58354.1"/>
    </source>
</evidence>
<accession>A0A561R6Y1</accession>
<keyword evidence="3" id="KW-1185">Reference proteome</keyword>
<organism evidence="2 3">
    <name type="scientific">Neorhizobium alkalisoli</name>
    <dbReference type="NCBI Taxonomy" id="528178"/>
    <lineage>
        <taxon>Bacteria</taxon>
        <taxon>Pseudomonadati</taxon>
        <taxon>Pseudomonadota</taxon>
        <taxon>Alphaproteobacteria</taxon>
        <taxon>Hyphomicrobiales</taxon>
        <taxon>Rhizobiaceae</taxon>
        <taxon>Rhizobium/Agrobacterium group</taxon>
        <taxon>Neorhizobium</taxon>
    </lineage>
</organism>
<sequence length="168" mass="19157">MSSGTVRTKKRNRFAAAIGGAFVAGAAVMLAGWQVQAEPNRTTFPNLDELVHYTTVTRGEVTEHLLTSRAAIEAVKRGEPVPLDTHVVLVDYRDGKVFRYFVMEKGAGFGQDYDEGRRTGDWQFQWFQPDKTSINMAENTARCQSCHTSRSDRDFLYSFNEMRRFEFE</sequence>
<dbReference type="InterPro" id="IPR038142">
    <property type="entry name" value="Cytochrome_P460_sp"/>
</dbReference>